<dbReference type="Proteomes" id="UP000215335">
    <property type="component" value="Unassembled WGS sequence"/>
</dbReference>
<name>A0A232EE40_9HYME</name>
<comment type="caution">
    <text evidence="1">The sequence shown here is derived from an EMBL/GenBank/DDBJ whole genome shotgun (WGS) entry which is preliminary data.</text>
</comment>
<keyword evidence="2" id="KW-1185">Reference proteome</keyword>
<evidence type="ECO:0000313" key="1">
    <source>
        <dbReference type="EMBL" id="OXU16620.1"/>
    </source>
</evidence>
<gene>
    <name evidence="1" type="ORF">TSAR_000975</name>
</gene>
<proteinExistence type="predicted"/>
<accession>A0A232EE40</accession>
<evidence type="ECO:0000313" key="2">
    <source>
        <dbReference type="Proteomes" id="UP000215335"/>
    </source>
</evidence>
<protein>
    <submittedName>
        <fullName evidence="1">Uncharacterized protein</fullName>
    </submittedName>
</protein>
<dbReference type="AlphaFoldDB" id="A0A232EE40"/>
<dbReference type="EMBL" id="NNAY01005583">
    <property type="protein sequence ID" value="OXU16620.1"/>
    <property type="molecule type" value="Genomic_DNA"/>
</dbReference>
<reference evidence="1 2" key="1">
    <citation type="journal article" date="2017" name="Curr. Biol.">
        <title>The Evolution of Venom by Co-option of Single-Copy Genes.</title>
        <authorList>
            <person name="Martinson E.O."/>
            <person name="Mrinalini"/>
            <person name="Kelkar Y.D."/>
            <person name="Chang C.H."/>
            <person name="Werren J.H."/>
        </authorList>
    </citation>
    <scope>NUCLEOTIDE SEQUENCE [LARGE SCALE GENOMIC DNA]</scope>
    <source>
        <strain evidence="1 2">Alberta</strain>
        <tissue evidence="1">Whole body</tissue>
    </source>
</reference>
<organism evidence="1 2">
    <name type="scientific">Trichomalopsis sarcophagae</name>
    <dbReference type="NCBI Taxonomy" id="543379"/>
    <lineage>
        <taxon>Eukaryota</taxon>
        <taxon>Metazoa</taxon>
        <taxon>Ecdysozoa</taxon>
        <taxon>Arthropoda</taxon>
        <taxon>Hexapoda</taxon>
        <taxon>Insecta</taxon>
        <taxon>Pterygota</taxon>
        <taxon>Neoptera</taxon>
        <taxon>Endopterygota</taxon>
        <taxon>Hymenoptera</taxon>
        <taxon>Apocrita</taxon>
        <taxon>Proctotrupomorpha</taxon>
        <taxon>Chalcidoidea</taxon>
        <taxon>Pteromalidae</taxon>
        <taxon>Pteromalinae</taxon>
        <taxon>Trichomalopsis</taxon>
    </lineage>
</organism>
<sequence length="63" mass="7786">MPAKKVLNKSFRIFPWLSDDDLDNVIERDLRGHLMVKSIFSNFFNPYFWHQKWKEREILRSNM</sequence>